<dbReference type="SUPFAM" id="SSF51905">
    <property type="entry name" value="FAD/NAD(P)-binding domain"/>
    <property type="match status" value="1"/>
</dbReference>
<dbReference type="InterPro" id="IPR050097">
    <property type="entry name" value="Ferredoxin-NADP_redctase_2"/>
</dbReference>
<evidence type="ECO:0000256" key="2">
    <source>
        <dbReference type="ARBA" id="ARBA00023002"/>
    </source>
</evidence>
<feature type="compositionally biased region" description="Gly residues" evidence="4">
    <location>
        <begin position="8"/>
        <end position="28"/>
    </location>
</feature>
<keyword evidence="2" id="KW-0560">Oxidoreductase</keyword>
<proteinExistence type="predicted"/>
<dbReference type="OrthoDB" id="9786503at2"/>
<gene>
    <name evidence="6" type="ORF">CLV54_3380</name>
</gene>
<organism evidence="6 7">
    <name type="scientific">Compostimonas suwonensis</name>
    <dbReference type="NCBI Taxonomy" id="1048394"/>
    <lineage>
        <taxon>Bacteria</taxon>
        <taxon>Bacillati</taxon>
        <taxon>Actinomycetota</taxon>
        <taxon>Actinomycetes</taxon>
        <taxon>Micrococcales</taxon>
        <taxon>Microbacteriaceae</taxon>
        <taxon>Compostimonas</taxon>
    </lineage>
</organism>
<dbReference type="Proteomes" id="UP000230161">
    <property type="component" value="Unassembled WGS sequence"/>
</dbReference>
<dbReference type="Pfam" id="PF07992">
    <property type="entry name" value="Pyr_redox_2"/>
    <property type="match status" value="1"/>
</dbReference>
<dbReference type="InterPro" id="IPR023753">
    <property type="entry name" value="FAD/NAD-binding_dom"/>
</dbReference>
<comment type="caution">
    <text evidence="6">The sequence shown here is derived from an EMBL/GenBank/DDBJ whole genome shotgun (WGS) entry which is preliminary data.</text>
</comment>
<feature type="region of interest" description="Disordered" evidence="4">
    <location>
        <begin position="128"/>
        <end position="163"/>
    </location>
</feature>
<evidence type="ECO:0000256" key="4">
    <source>
        <dbReference type="SAM" id="MobiDB-lite"/>
    </source>
</evidence>
<keyword evidence="7" id="KW-1185">Reference proteome</keyword>
<evidence type="ECO:0000259" key="5">
    <source>
        <dbReference type="Pfam" id="PF07992"/>
    </source>
</evidence>
<protein>
    <submittedName>
        <fullName evidence="6">Pyridine nucleotide-disulfide oxidoreductase</fullName>
    </submittedName>
</protein>
<comment type="catalytic activity">
    <reaction evidence="3">
        <text>[thioredoxin]-dithiol + NADP(+) = [thioredoxin]-disulfide + NADPH + H(+)</text>
        <dbReference type="Rhea" id="RHEA:20345"/>
        <dbReference type="Rhea" id="RHEA-COMP:10698"/>
        <dbReference type="Rhea" id="RHEA-COMP:10700"/>
        <dbReference type="ChEBI" id="CHEBI:15378"/>
        <dbReference type="ChEBI" id="CHEBI:29950"/>
        <dbReference type="ChEBI" id="CHEBI:50058"/>
        <dbReference type="ChEBI" id="CHEBI:57783"/>
        <dbReference type="ChEBI" id="CHEBI:58349"/>
        <dbReference type="EC" id="1.8.1.9"/>
    </reaction>
</comment>
<reference evidence="6 7" key="1">
    <citation type="submission" date="2017-11" db="EMBL/GenBank/DDBJ databases">
        <title>Genomic Encyclopedia of Archaeal and Bacterial Type Strains, Phase II (KMG-II): From Individual Species to Whole Genera.</title>
        <authorList>
            <person name="Goeker M."/>
        </authorList>
    </citation>
    <scope>NUCLEOTIDE SEQUENCE [LARGE SCALE GENOMIC DNA]</scope>
    <source>
        <strain evidence="6 7">DSM 25625</strain>
    </source>
</reference>
<feature type="region of interest" description="Disordered" evidence="4">
    <location>
        <begin position="1"/>
        <end position="28"/>
    </location>
</feature>
<evidence type="ECO:0000256" key="3">
    <source>
        <dbReference type="ARBA" id="ARBA00048132"/>
    </source>
</evidence>
<dbReference type="PRINTS" id="PR00368">
    <property type="entry name" value="FADPNR"/>
</dbReference>
<dbReference type="EMBL" id="PGFB01000007">
    <property type="protein sequence ID" value="PJJ55242.1"/>
    <property type="molecule type" value="Genomic_DNA"/>
</dbReference>
<evidence type="ECO:0000313" key="6">
    <source>
        <dbReference type="EMBL" id="PJJ55242.1"/>
    </source>
</evidence>
<accession>A0A2M9BBB7</accession>
<dbReference type="RefSeq" id="WP_100346132.1">
    <property type="nucleotide sequence ID" value="NZ_PGFB01000007.1"/>
</dbReference>
<dbReference type="GO" id="GO:0004791">
    <property type="term" value="F:thioredoxin-disulfide reductase (NADPH) activity"/>
    <property type="evidence" value="ECO:0007669"/>
    <property type="project" value="UniProtKB-EC"/>
</dbReference>
<dbReference type="PANTHER" id="PTHR48105">
    <property type="entry name" value="THIOREDOXIN REDUCTASE 1-RELATED-RELATED"/>
    <property type="match status" value="1"/>
</dbReference>
<dbReference type="PRINTS" id="PR00469">
    <property type="entry name" value="PNDRDTASEII"/>
</dbReference>
<evidence type="ECO:0000256" key="1">
    <source>
        <dbReference type="ARBA" id="ARBA00022630"/>
    </source>
</evidence>
<dbReference type="InterPro" id="IPR036188">
    <property type="entry name" value="FAD/NAD-bd_sf"/>
</dbReference>
<feature type="domain" description="FAD/NAD(P)-binding" evidence="5">
    <location>
        <begin position="36"/>
        <end position="365"/>
    </location>
</feature>
<sequence>MAAELQHGGDGGAAGAGDGSAGAGGGPGGGDRGVDYDVVVVGAGPAGLSATLNLVRQRWRTLVVDSNRPRNAATLHSHGFLTRDGVSPLELRRLGREEIEGYAEGEVQIGAVEAVTVFGAVTDLRALQGRDPDGTDADASEIPAGSDAGSRAERDADSNAGPDADFSARFGVVVRGLRGSPDRTVRARVVVAASGLSETFPAIPSLRAHYGTNLHSCIECDGYEKSHEPLALIGESRDLAERAVLLSRFSDDLVVFTNGADVLSEAEQTMLAGRGIRVERRAIDDLVGEKAALTGVRLADGDIVPVTAGFVRPAWSPALGYLDGLPVDRDAHGFLVTDAAGRTSLAGLYGAGETSAPGAQQLIVAAGLGARVATTVTRELLGLAPSGAGLDEPVP</sequence>
<keyword evidence="1" id="KW-0285">Flavoprotein</keyword>
<name>A0A2M9BBB7_9MICO</name>
<dbReference type="Gene3D" id="3.50.50.60">
    <property type="entry name" value="FAD/NAD(P)-binding domain"/>
    <property type="match status" value="3"/>
</dbReference>
<dbReference type="AlphaFoldDB" id="A0A2M9BBB7"/>
<evidence type="ECO:0000313" key="7">
    <source>
        <dbReference type="Proteomes" id="UP000230161"/>
    </source>
</evidence>